<dbReference type="PROSITE" id="PS00151">
    <property type="entry name" value="ACYLPHOSPHATASE_2"/>
    <property type="match status" value="1"/>
</dbReference>
<comment type="caution">
    <text evidence="4">The sequence shown here is derived from an EMBL/GenBank/DDBJ whole genome shotgun (WGS) entry which is preliminary data.</text>
</comment>
<dbReference type="Pfam" id="PF00708">
    <property type="entry name" value="Acylphosphatase"/>
    <property type="match status" value="1"/>
</dbReference>
<keyword evidence="5" id="KW-1185">Reference proteome</keyword>
<feature type="active site" evidence="1">
    <location>
        <position position="48"/>
    </location>
</feature>
<evidence type="ECO:0000256" key="1">
    <source>
        <dbReference type="PROSITE-ProRule" id="PRU00520"/>
    </source>
</evidence>
<dbReference type="InterPro" id="IPR036046">
    <property type="entry name" value="Acylphosphatase-like_dom_sf"/>
</dbReference>
<comment type="similarity">
    <text evidence="2">Belongs to the acylphosphatase family.</text>
</comment>
<dbReference type="Gene3D" id="3.30.70.100">
    <property type="match status" value="1"/>
</dbReference>
<dbReference type="Proteomes" id="UP000053095">
    <property type="component" value="Unassembled WGS sequence"/>
</dbReference>
<name>A0A6V8GYG7_TALPI</name>
<organism evidence="4 5">
    <name type="scientific">Talaromyces pinophilus</name>
    <name type="common">Penicillium pinophilum</name>
    <dbReference type="NCBI Taxonomy" id="128442"/>
    <lineage>
        <taxon>Eukaryota</taxon>
        <taxon>Fungi</taxon>
        <taxon>Dikarya</taxon>
        <taxon>Ascomycota</taxon>
        <taxon>Pezizomycotina</taxon>
        <taxon>Eurotiomycetes</taxon>
        <taxon>Eurotiomycetidae</taxon>
        <taxon>Eurotiales</taxon>
        <taxon>Trichocomaceae</taxon>
        <taxon>Talaromyces</taxon>
        <taxon>Talaromyces sect. Talaromyces</taxon>
    </lineage>
</organism>
<proteinExistence type="inferred from homology"/>
<dbReference type="GO" id="GO:0003998">
    <property type="term" value="F:acylphosphatase activity"/>
    <property type="evidence" value="ECO:0007669"/>
    <property type="project" value="UniProtKB-EC"/>
</dbReference>
<dbReference type="PANTHER" id="PTHR47268:SF4">
    <property type="entry name" value="ACYLPHOSPHATASE"/>
    <property type="match status" value="1"/>
</dbReference>
<keyword evidence="1" id="KW-0378">Hydrolase</keyword>
<reference evidence="5" key="1">
    <citation type="journal article" date="2015" name="Genome Announc.">
        <title>Draft genome sequence of Talaromyces cellulolyticus strain Y-94, a source of lignocellulosic biomass-degrading enzymes.</title>
        <authorList>
            <person name="Fujii T."/>
            <person name="Koike H."/>
            <person name="Sawayama S."/>
            <person name="Yano S."/>
            <person name="Inoue H."/>
        </authorList>
    </citation>
    <scope>NUCLEOTIDE SEQUENCE [LARGE SCALE GENOMIC DNA]</scope>
    <source>
        <strain evidence="5">Y-94</strain>
    </source>
</reference>
<dbReference type="InterPro" id="IPR001792">
    <property type="entry name" value="Acylphosphatase-like_dom"/>
</dbReference>
<evidence type="ECO:0000313" key="4">
    <source>
        <dbReference type="EMBL" id="GAM34090.1"/>
    </source>
</evidence>
<dbReference type="InterPro" id="IPR020456">
    <property type="entry name" value="Acylphosphatase"/>
</dbReference>
<comment type="catalytic activity">
    <reaction evidence="1">
        <text>an acyl phosphate + H2O = a carboxylate + phosphate + H(+)</text>
        <dbReference type="Rhea" id="RHEA:14965"/>
        <dbReference type="ChEBI" id="CHEBI:15377"/>
        <dbReference type="ChEBI" id="CHEBI:15378"/>
        <dbReference type="ChEBI" id="CHEBI:29067"/>
        <dbReference type="ChEBI" id="CHEBI:43474"/>
        <dbReference type="ChEBI" id="CHEBI:59918"/>
        <dbReference type="EC" id="3.6.1.7"/>
    </reaction>
</comment>
<dbReference type="SUPFAM" id="SSF54975">
    <property type="entry name" value="Acylphosphatase/BLUF domain-like"/>
    <property type="match status" value="1"/>
</dbReference>
<feature type="active site" evidence="1">
    <location>
        <position position="30"/>
    </location>
</feature>
<protein>
    <recommendedName>
        <fullName evidence="1">acylphosphatase</fullName>
        <ecNumber evidence="1">3.6.1.7</ecNumber>
    </recommendedName>
</protein>
<dbReference type="InterPro" id="IPR017968">
    <property type="entry name" value="Acylphosphatase_CS"/>
</dbReference>
<accession>A0A6V8GYG7</accession>
<dbReference type="AlphaFoldDB" id="A0A6V8GYG7"/>
<sequence>MALTRVRFKVHGTVQDGLTSPPIVPGVSFRAFTQKRATEYGVTGWVQNSPDGRVEGEIQGEPDLVQKLLKDVDKGPRHAHVVKLEKSDIDIQEDETSFEIRR</sequence>
<evidence type="ECO:0000313" key="5">
    <source>
        <dbReference type="Proteomes" id="UP000053095"/>
    </source>
</evidence>
<evidence type="ECO:0000256" key="2">
    <source>
        <dbReference type="RuleBase" id="RU004168"/>
    </source>
</evidence>
<dbReference type="PANTHER" id="PTHR47268">
    <property type="entry name" value="ACYLPHOSPHATASE"/>
    <property type="match status" value="1"/>
</dbReference>
<feature type="domain" description="Acylphosphatase-like" evidence="3">
    <location>
        <begin position="5"/>
        <end position="102"/>
    </location>
</feature>
<evidence type="ECO:0000259" key="3">
    <source>
        <dbReference type="PROSITE" id="PS51160"/>
    </source>
</evidence>
<gene>
    <name evidence="4" type="ORF">TCE0_015f01447</name>
</gene>
<dbReference type="EC" id="3.6.1.7" evidence="1"/>
<dbReference type="PROSITE" id="PS51160">
    <property type="entry name" value="ACYLPHOSPHATASE_3"/>
    <property type="match status" value="1"/>
</dbReference>
<dbReference type="EMBL" id="DF933811">
    <property type="protein sequence ID" value="GAM34090.1"/>
    <property type="molecule type" value="Genomic_DNA"/>
</dbReference>